<dbReference type="EMBL" id="LGRX02000758">
    <property type="protein sequence ID" value="KAK3287728.1"/>
    <property type="molecule type" value="Genomic_DNA"/>
</dbReference>
<comment type="caution">
    <text evidence="1">The sequence shown here is derived from an EMBL/GenBank/DDBJ whole genome shotgun (WGS) entry which is preliminary data.</text>
</comment>
<name>A0AAE0H0Q8_9CHLO</name>
<evidence type="ECO:0000313" key="2">
    <source>
        <dbReference type="Proteomes" id="UP001190700"/>
    </source>
</evidence>
<proteinExistence type="predicted"/>
<dbReference type="AlphaFoldDB" id="A0AAE0H0Q8"/>
<organism evidence="1 2">
    <name type="scientific">Cymbomonas tetramitiformis</name>
    <dbReference type="NCBI Taxonomy" id="36881"/>
    <lineage>
        <taxon>Eukaryota</taxon>
        <taxon>Viridiplantae</taxon>
        <taxon>Chlorophyta</taxon>
        <taxon>Pyramimonadophyceae</taxon>
        <taxon>Pyramimonadales</taxon>
        <taxon>Pyramimonadaceae</taxon>
        <taxon>Cymbomonas</taxon>
    </lineage>
</organism>
<evidence type="ECO:0000313" key="1">
    <source>
        <dbReference type="EMBL" id="KAK3287728.1"/>
    </source>
</evidence>
<gene>
    <name evidence="1" type="ORF">CYMTET_4780</name>
</gene>
<sequence>MREEEVEKRGDVAQMSRARVKSASMLQWGLELVMTVKRLAMEVNWETVSRVWDPLAGTGVIHKVMKEHSTHLSIMNNDWNPQLKWHEAMNALQAGNYHARKTKYGVCNAVVTSPWFAVLDIALPLAVAASCVVACIHVPSHYMTDLTESRAQYFRKLCYAGRLRVIENVERGPIGRRYMWVLIFKKPLRRAKMLCGGEASGVEMFTFSMGRFAAYGTTTEGAAQGQALI</sequence>
<reference evidence="1 2" key="1">
    <citation type="journal article" date="2015" name="Genome Biol. Evol.">
        <title>Comparative Genomics of a Bacterivorous Green Alga Reveals Evolutionary Causalities and Consequences of Phago-Mixotrophic Mode of Nutrition.</title>
        <authorList>
            <person name="Burns J.A."/>
            <person name="Paasch A."/>
            <person name="Narechania A."/>
            <person name="Kim E."/>
        </authorList>
    </citation>
    <scope>NUCLEOTIDE SEQUENCE [LARGE SCALE GENOMIC DNA]</scope>
    <source>
        <strain evidence="1 2">PLY_AMNH</strain>
    </source>
</reference>
<protein>
    <submittedName>
        <fullName evidence="1">Uncharacterized protein</fullName>
    </submittedName>
</protein>
<keyword evidence="2" id="KW-1185">Reference proteome</keyword>
<accession>A0AAE0H0Q8</accession>
<dbReference type="Proteomes" id="UP001190700">
    <property type="component" value="Unassembled WGS sequence"/>
</dbReference>